<reference evidence="1" key="1">
    <citation type="submission" date="2018-05" db="EMBL/GenBank/DDBJ databases">
        <authorList>
            <person name="Lanie J.A."/>
            <person name="Ng W.-L."/>
            <person name="Kazmierczak K.M."/>
            <person name="Andrzejewski T.M."/>
            <person name="Davidsen T.M."/>
            <person name="Wayne K.J."/>
            <person name="Tettelin H."/>
            <person name="Glass J.I."/>
            <person name="Rusch D."/>
            <person name="Podicherti R."/>
            <person name="Tsui H.-C.T."/>
            <person name="Winkler M.E."/>
        </authorList>
    </citation>
    <scope>NUCLEOTIDE SEQUENCE</scope>
</reference>
<name>A0A381YSH2_9ZZZZ</name>
<accession>A0A381YSH2</accession>
<gene>
    <name evidence="1" type="ORF">METZ01_LOCUS132425</name>
</gene>
<dbReference type="AlphaFoldDB" id="A0A381YSH2"/>
<sequence length="57" mass="6616">MGLKERIQTATTSKEVDSLLDKGKAFVWAAEGTKRRWRRAAKESLRRINVKKVDKKE</sequence>
<organism evidence="1">
    <name type="scientific">marine metagenome</name>
    <dbReference type="NCBI Taxonomy" id="408172"/>
    <lineage>
        <taxon>unclassified sequences</taxon>
        <taxon>metagenomes</taxon>
        <taxon>ecological metagenomes</taxon>
    </lineage>
</organism>
<proteinExistence type="predicted"/>
<evidence type="ECO:0000313" key="1">
    <source>
        <dbReference type="EMBL" id="SVA79571.1"/>
    </source>
</evidence>
<protein>
    <submittedName>
        <fullName evidence="1">Uncharacterized protein</fullName>
    </submittedName>
</protein>
<dbReference type="EMBL" id="UINC01018867">
    <property type="protein sequence ID" value="SVA79571.1"/>
    <property type="molecule type" value="Genomic_DNA"/>
</dbReference>